<feature type="compositionally biased region" description="Polar residues" evidence="7">
    <location>
        <begin position="295"/>
        <end position="310"/>
    </location>
</feature>
<feature type="region of interest" description="Disordered" evidence="7">
    <location>
        <begin position="871"/>
        <end position="903"/>
    </location>
</feature>
<evidence type="ECO:0000256" key="4">
    <source>
        <dbReference type="ARBA" id="ARBA00022840"/>
    </source>
</evidence>
<comment type="caution">
    <text evidence="9">The sequence shown here is derived from an EMBL/GenBank/DDBJ whole genome shotgun (WGS) entry which is preliminary data.</text>
</comment>
<feature type="compositionally biased region" description="Low complexity" evidence="7">
    <location>
        <begin position="412"/>
        <end position="426"/>
    </location>
</feature>
<evidence type="ECO:0000256" key="5">
    <source>
        <dbReference type="ARBA" id="ARBA00037982"/>
    </source>
</evidence>
<dbReference type="InterPro" id="IPR017441">
    <property type="entry name" value="Protein_kinase_ATP_BS"/>
</dbReference>
<feature type="compositionally biased region" description="Acidic residues" evidence="7">
    <location>
        <begin position="784"/>
        <end position="795"/>
    </location>
</feature>
<evidence type="ECO:0000256" key="7">
    <source>
        <dbReference type="SAM" id="MobiDB-lite"/>
    </source>
</evidence>
<feature type="compositionally biased region" description="Low complexity" evidence="7">
    <location>
        <begin position="441"/>
        <end position="474"/>
    </location>
</feature>
<gene>
    <name evidence="9" type="ORF">TRICI_001549</name>
</gene>
<sequence>MARHVSGLGRSSSASSASSASSTCSSRSSISSLSSSDGQDCPGNMLTSCSPTHHHHHHHHHHQHNHAHGGNKVTKNVSPTFQRVTRSRSQQQQQQQQQQQDDGSRTLTRSTGLLNLDEASLGSPGTRKPMLFQSNNTNQQHGTGLKRPLSGQGGDKFTFPKPKPVHQVQQQHGFSSPSANSPSFNSKLRKMSSVDNLFSHHRQLSDDGGFNYLSSPTTTISPTNNTTNNNTPATNDDANNSHNNNNNNAKPKFKFNASLQPNTNDYNTPDNSYKSVKPLQTAFMSTGLLSKRNRINNPGSAGSSRSSVGNDSRGPPETPCKKAFGTPNNSGLLNNTSFPSFSNSKTSGSESSVKSKFGLRDSKLRFSIDFGNNTSSSAQRSNSITSTNHEDEDFDDLMQDGSLPATPTKDNSSQSQQQQQQHQPSPFDMPIAASKQVSEGARTITTASRTSSSNTAKPQTSSPVHSSVPFFSSPQTPDLFNNNNANASFDTSQDAGNNTSDPPRTPAKTPKTPLEHSFGSATSFDSQYADESFEPALMERFDKVSLIGRGEFSMVYSVEQKHSTPGIEPQKYAVKRTKYPYLGPKARSRLFEEVEILRELTAARQNEGHDHVIGLSDAFEQQGHLYITTEFCENGNLDTFVSEQGNISRLDEWRVWKILVELSLGLHHIHSMGFLHLDLKPANVFITFEGTLKIGDFGMATRYPAARGIEREGDREYIAPEVLSCQKYDKPADVFSLGIMMLEIAANIVLPDNGVHWQKLRSGDLSEAGRLSSGDLHAHGHDEDSSEDGDDEDDIMGSPVRRPPTQGHRRSSSNLPFWAPKFMVDNSGALDKIVKWMLDPEPTNRPTVEQILMTPEVSWVEKHRKAGAVIYEGDYGPEPNPLTNEDDDDEEMHFDDDQWRRSL</sequence>
<dbReference type="Proteomes" id="UP000761534">
    <property type="component" value="Unassembled WGS sequence"/>
</dbReference>
<evidence type="ECO:0000259" key="8">
    <source>
        <dbReference type="PROSITE" id="PS50011"/>
    </source>
</evidence>
<feature type="compositionally biased region" description="Acidic residues" evidence="7">
    <location>
        <begin position="884"/>
        <end position="894"/>
    </location>
</feature>
<feature type="domain" description="Protein kinase" evidence="8">
    <location>
        <begin position="541"/>
        <end position="857"/>
    </location>
</feature>
<feature type="region of interest" description="Disordered" evidence="7">
    <location>
        <begin position="1"/>
        <end position="187"/>
    </location>
</feature>
<feature type="region of interest" description="Disordered" evidence="7">
    <location>
        <begin position="370"/>
        <end position="521"/>
    </location>
</feature>
<dbReference type="InterPro" id="IPR008271">
    <property type="entry name" value="Ser/Thr_kinase_AS"/>
</dbReference>
<dbReference type="GO" id="GO:0110031">
    <property type="term" value="P:negative regulation of G2/MI transition of meiotic cell cycle"/>
    <property type="evidence" value="ECO:0007669"/>
    <property type="project" value="TreeGrafter"/>
</dbReference>
<dbReference type="PROSITE" id="PS00107">
    <property type="entry name" value="PROTEIN_KINASE_ATP"/>
    <property type="match status" value="1"/>
</dbReference>
<name>A0A642V9N6_9ASCO</name>
<dbReference type="VEuPathDB" id="FungiDB:TRICI_001549"/>
<dbReference type="PANTHER" id="PTHR11042">
    <property type="entry name" value="EUKARYOTIC TRANSLATION INITIATION FACTOR 2-ALPHA KINASE EIF2-ALPHA KINASE -RELATED"/>
    <property type="match status" value="1"/>
</dbReference>
<dbReference type="SMART" id="SM00220">
    <property type="entry name" value="S_TKc"/>
    <property type="match status" value="1"/>
</dbReference>
<dbReference type="Pfam" id="PF00069">
    <property type="entry name" value="Pkinase"/>
    <property type="match status" value="1"/>
</dbReference>
<feature type="region of interest" description="Disordered" evidence="7">
    <location>
        <begin position="287"/>
        <end position="356"/>
    </location>
</feature>
<evidence type="ECO:0000256" key="6">
    <source>
        <dbReference type="PROSITE-ProRule" id="PRU10141"/>
    </source>
</evidence>
<dbReference type="PANTHER" id="PTHR11042:SF196">
    <property type="entry name" value="MITOSIS INHIBITOR PROTEIN KINASE SWE1"/>
    <property type="match status" value="1"/>
</dbReference>
<evidence type="ECO:0000256" key="1">
    <source>
        <dbReference type="ARBA" id="ARBA00022679"/>
    </source>
</evidence>
<comment type="similarity">
    <text evidence="5">Belongs to the protein kinase superfamily. Ser/Thr protein kinase family. GCN2 subfamily.</text>
</comment>
<dbReference type="CDD" id="cd14052">
    <property type="entry name" value="PTKc_Wee1_fungi"/>
    <property type="match status" value="1"/>
</dbReference>
<feature type="compositionally biased region" description="Basic residues" evidence="7">
    <location>
        <begin position="52"/>
        <end position="69"/>
    </location>
</feature>
<keyword evidence="4 6" id="KW-0067">ATP-binding</keyword>
<dbReference type="EMBL" id="SWFS01000112">
    <property type="protein sequence ID" value="KAA8916267.1"/>
    <property type="molecule type" value="Genomic_DNA"/>
</dbReference>
<feature type="compositionally biased region" description="Low complexity" evidence="7">
    <location>
        <begin position="214"/>
        <end position="258"/>
    </location>
</feature>
<dbReference type="PROSITE" id="PS50011">
    <property type="entry name" value="PROTEIN_KINASE_DOM"/>
    <property type="match status" value="1"/>
</dbReference>
<feature type="compositionally biased region" description="Low complexity" evidence="7">
    <location>
        <begin position="11"/>
        <end position="36"/>
    </location>
</feature>
<feature type="compositionally biased region" description="Polar residues" evidence="7">
    <location>
        <begin position="475"/>
        <end position="501"/>
    </location>
</feature>
<dbReference type="GO" id="GO:0005634">
    <property type="term" value="C:nucleus"/>
    <property type="evidence" value="ECO:0007669"/>
    <property type="project" value="TreeGrafter"/>
</dbReference>
<reference evidence="9" key="1">
    <citation type="journal article" date="2019" name="G3 (Bethesda)">
        <title>Genome Assemblies of Two Rare Opportunistic Yeast Pathogens: Diutina rugosa (syn. Candida rugosa) and Trichomonascus ciferrii (syn. Candida ciferrii).</title>
        <authorList>
            <person name="Mixao V."/>
            <person name="Saus E."/>
            <person name="Hansen A.P."/>
            <person name="Lass-Florl C."/>
            <person name="Gabaldon T."/>
        </authorList>
    </citation>
    <scope>NUCLEOTIDE SEQUENCE</scope>
    <source>
        <strain evidence="9">CBS 4856</strain>
    </source>
</reference>
<dbReference type="GO" id="GO:0005737">
    <property type="term" value="C:cytoplasm"/>
    <property type="evidence" value="ECO:0007669"/>
    <property type="project" value="TreeGrafter"/>
</dbReference>
<feature type="compositionally biased region" description="Polar residues" evidence="7">
    <location>
        <begin position="259"/>
        <end position="274"/>
    </location>
</feature>
<dbReference type="GO" id="GO:0004713">
    <property type="term" value="F:protein tyrosine kinase activity"/>
    <property type="evidence" value="ECO:0007669"/>
    <property type="project" value="TreeGrafter"/>
</dbReference>
<keyword evidence="10" id="KW-1185">Reference proteome</keyword>
<evidence type="ECO:0000256" key="2">
    <source>
        <dbReference type="ARBA" id="ARBA00022741"/>
    </source>
</evidence>
<feature type="compositionally biased region" description="Polar residues" evidence="7">
    <location>
        <begin position="326"/>
        <end position="339"/>
    </location>
</feature>
<keyword evidence="1" id="KW-0808">Transferase</keyword>
<dbReference type="Gene3D" id="1.10.510.10">
    <property type="entry name" value="Transferase(Phosphotransferase) domain 1"/>
    <property type="match status" value="1"/>
</dbReference>
<dbReference type="InterPro" id="IPR000719">
    <property type="entry name" value="Prot_kinase_dom"/>
</dbReference>
<feature type="region of interest" description="Disordered" evidence="7">
    <location>
        <begin position="209"/>
        <end position="274"/>
    </location>
</feature>
<proteinExistence type="inferred from homology"/>
<accession>A0A642V9N6</accession>
<feature type="compositionally biased region" description="Low complexity" evidence="7">
    <location>
        <begin position="90"/>
        <end position="100"/>
    </location>
</feature>
<dbReference type="Gene3D" id="3.30.200.20">
    <property type="entry name" value="Phosphorylase Kinase, domain 1"/>
    <property type="match status" value="1"/>
</dbReference>
<evidence type="ECO:0000313" key="10">
    <source>
        <dbReference type="Proteomes" id="UP000761534"/>
    </source>
</evidence>
<feature type="compositionally biased region" description="Low complexity" evidence="7">
    <location>
        <begin position="340"/>
        <end position="356"/>
    </location>
</feature>
<feature type="compositionally biased region" description="Low complexity" evidence="7">
    <location>
        <begin position="165"/>
        <end position="186"/>
    </location>
</feature>
<organism evidence="9 10">
    <name type="scientific">Trichomonascus ciferrii</name>
    <dbReference type="NCBI Taxonomy" id="44093"/>
    <lineage>
        <taxon>Eukaryota</taxon>
        <taxon>Fungi</taxon>
        <taxon>Dikarya</taxon>
        <taxon>Ascomycota</taxon>
        <taxon>Saccharomycotina</taxon>
        <taxon>Dipodascomycetes</taxon>
        <taxon>Dipodascales</taxon>
        <taxon>Trichomonascaceae</taxon>
        <taxon>Trichomonascus</taxon>
        <taxon>Trichomonascus ciferrii complex</taxon>
    </lineage>
</organism>
<feature type="compositionally biased region" description="Polar residues" evidence="7">
    <location>
        <begin position="370"/>
        <end position="387"/>
    </location>
</feature>
<feature type="region of interest" description="Disordered" evidence="7">
    <location>
        <begin position="771"/>
        <end position="814"/>
    </location>
</feature>
<dbReference type="GO" id="GO:0005524">
    <property type="term" value="F:ATP binding"/>
    <property type="evidence" value="ECO:0007669"/>
    <property type="project" value="UniProtKB-UniRule"/>
</dbReference>
<evidence type="ECO:0000313" key="9">
    <source>
        <dbReference type="EMBL" id="KAA8916267.1"/>
    </source>
</evidence>
<feature type="compositionally biased region" description="Polar residues" evidence="7">
    <location>
        <begin position="132"/>
        <end position="142"/>
    </location>
</feature>
<dbReference type="InterPro" id="IPR011009">
    <property type="entry name" value="Kinase-like_dom_sf"/>
</dbReference>
<dbReference type="PROSITE" id="PS00108">
    <property type="entry name" value="PROTEIN_KINASE_ST"/>
    <property type="match status" value="1"/>
</dbReference>
<dbReference type="SUPFAM" id="SSF56112">
    <property type="entry name" value="Protein kinase-like (PK-like)"/>
    <property type="match status" value="1"/>
</dbReference>
<keyword evidence="3" id="KW-0418">Kinase</keyword>
<feature type="compositionally biased region" description="Polar residues" evidence="7">
    <location>
        <begin position="73"/>
        <end position="89"/>
    </location>
</feature>
<evidence type="ECO:0000256" key="3">
    <source>
        <dbReference type="ARBA" id="ARBA00022777"/>
    </source>
</evidence>
<feature type="binding site" evidence="6">
    <location>
        <position position="575"/>
    </location>
    <ligand>
        <name>ATP</name>
        <dbReference type="ChEBI" id="CHEBI:30616"/>
    </ligand>
</feature>
<dbReference type="OrthoDB" id="5337378at2759"/>
<dbReference type="InterPro" id="IPR050339">
    <property type="entry name" value="CC_SR_Kinase"/>
</dbReference>
<protein>
    <recommendedName>
        <fullName evidence="8">Protein kinase domain-containing protein</fullName>
    </recommendedName>
</protein>
<dbReference type="AlphaFoldDB" id="A0A642V9N6"/>
<keyword evidence="2 6" id="KW-0547">Nucleotide-binding</keyword>